<dbReference type="SUPFAM" id="SSF53448">
    <property type="entry name" value="Nucleotide-diphospho-sugar transferases"/>
    <property type="match status" value="1"/>
</dbReference>
<sequence>MQYNVQNPILLLAFNRPDTAQRVFEQVRAVQPSKLYIAVDGPRTQVANDNDLCAATRNIYNDIDWPCDVYRLFQPTNLGCKYAVAQAITWFFEQEAQGIILEDDCLPHEDFFYFCDEMLQRYAHDTRIMSITGTNLQNGQQHGTASYYFSEYSHIWGWASWRRAWQAYDVELKDYTENDAQLTIHNIFTDPFLIDGWLNIFRDLKGGKIDSWDYQFNFTTFFQHGLCITPNVNLISNLGFREDATHTFNVPQQHAAALPRQALQKPLVHPHIFVPSKAADYHFLAKDFGLAEKWQYAEKEQLLRRRIKRWFKNIFRK</sequence>
<dbReference type="Proteomes" id="UP000249547">
    <property type="component" value="Unassembled WGS sequence"/>
</dbReference>
<dbReference type="RefSeq" id="WP_211324723.1">
    <property type="nucleotide sequence ID" value="NZ_QLLL01000001.1"/>
</dbReference>
<dbReference type="Gene3D" id="3.90.550.10">
    <property type="entry name" value="Spore Coat Polysaccharide Biosynthesis Protein SpsA, Chain A"/>
    <property type="match status" value="1"/>
</dbReference>
<gene>
    <name evidence="1" type="ORF">LX64_00810</name>
</gene>
<evidence type="ECO:0000313" key="1">
    <source>
        <dbReference type="EMBL" id="RAJ11201.1"/>
    </source>
</evidence>
<accession>A0A327R3G9</accession>
<dbReference type="EMBL" id="QLLL01000001">
    <property type="protein sequence ID" value="RAJ11201.1"/>
    <property type="molecule type" value="Genomic_DNA"/>
</dbReference>
<reference evidence="1 2" key="1">
    <citation type="submission" date="2018-06" db="EMBL/GenBank/DDBJ databases">
        <title>Genomic Encyclopedia of Archaeal and Bacterial Type Strains, Phase II (KMG-II): from individual species to whole genera.</title>
        <authorList>
            <person name="Goeker M."/>
        </authorList>
    </citation>
    <scope>NUCLEOTIDE SEQUENCE [LARGE SCALE GENOMIC DNA]</scope>
    <source>
        <strain evidence="1 2">DSM 23857</strain>
    </source>
</reference>
<comment type="caution">
    <text evidence="1">The sequence shown here is derived from an EMBL/GenBank/DDBJ whole genome shotgun (WGS) entry which is preliminary data.</text>
</comment>
<dbReference type="AlphaFoldDB" id="A0A327R3G9"/>
<name>A0A327R3G9_9BACT</name>
<dbReference type="InterPro" id="IPR029044">
    <property type="entry name" value="Nucleotide-diphossugar_trans"/>
</dbReference>
<evidence type="ECO:0000313" key="2">
    <source>
        <dbReference type="Proteomes" id="UP000249547"/>
    </source>
</evidence>
<proteinExistence type="predicted"/>
<protein>
    <recommendedName>
        <fullName evidence="3">Nucleotide-diphospho-sugar transferase</fullName>
    </recommendedName>
</protein>
<organism evidence="1 2">
    <name type="scientific">Chitinophaga skermanii</name>
    <dbReference type="NCBI Taxonomy" id="331697"/>
    <lineage>
        <taxon>Bacteria</taxon>
        <taxon>Pseudomonadati</taxon>
        <taxon>Bacteroidota</taxon>
        <taxon>Chitinophagia</taxon>
        <taxon>Chitinophagales</taxon>
        <taxon>Chitinophagaceae</taxon>
        <taxon>Chitinophaga</taxon>
    </lineage>
</organism>
<evidence type="ECO:0008006" key="3">
    <source>
        <dbReference type="Google" id="ProtNLM"/>
    </source>
</evidence>
<keyword evidence="2" id="KW-1185">Reference proteome</keyword>